<feature type="transmembrane region" description="Helical" evidence="6">
    <location>
        <begin position="929"/>
        <end position="950"/>
    </location>
</feature>
<feature type="compositionally biased region" description="Polar residues" evidence="5">
    <location>
        <begin position="1060"/>
        <end position="1072"/>
    </location>
</feature>
<name>A0A8E0VKY2_9TREM</name>
<evidence type="ECO:0000256" key="3">
    <source>
        <dbReference type="ARBA" id="ARBA00022989"/>
    </source>
</evidence>
<feature type="compositionally biased region" description="Low complexity" evidence="5">
    <location>
        <begin position="842"/>
        <end position="867"/>
    </location>
</feature>
<evidence type="ECO:0000256" key="1">
    <source>
        <dbReference type="ARBA" id="ARBA00004308"/>
    </source>
</evidence>
<proteinExistence type="predicted"/>
<evidence type="ECO:0000256" key="6">
    <source>
        <dbReference type="SAM" id="Phobius"/>
    </source>
</evidence>
<dbReference type="InterPro" id="IPR012919">
    <property type="entry name" value="SUN_dom"/>
</dbReference>
<dbReference type="Proteomes" id="UP000728185">
    <property type="component" value="Unassembled WGS sequence"/>
</dbReference>
<feature type="region of interest" description="Disordered" evidence="5">
    <location>
        <begin position="262"/>
        <end position="321"/>
    </location>
</feature>
<evidence type="ECO:0000313" key="9">
    <source>
        <dbReference type="Proteomes" id="UP000728185"/>
    </source>
</evidence>
<dbReference type="AlphaFoldDB" id="A0A8E0VKY2"/>
<evidence type="ECO:0000256" key="4">
    <source>
        <dbReference type="ARBA" id="ARBA00023136"/>
    </source>
</evidence>
<dbReference type="GO" id="GO:0005737">
    <property type="term" value="C:cytoplasm"/>
    <property type="evidence" value="ECO:0007669"/>
    <property type="project" value="TreeGrafter"/>
</dbReference>
<evidence type="ECO:0000259" key="7">
    <source>
        <dbReference type="PROSITE" id="PS51469"/>
    </source>
</evidence>
<dbReference type="GO" id="GO:0034975">
    <property type="term" value="P:protein folding in endoplasmic reticulum"/>
    <property type="evidence" value="ECO:0007669"/>
    <property type="project" value="TreeGrafter"/>
</dbReference>
<dbReference type="OrthoDB" id="266334at2759"/>
<feature type="compositionally biased region" description="Basic and acidic residues" evidence="5">
    <location>
        <begin position="575"/>
        <end position="585"/>
    </location>
</feature>
<dbReference type="GO" id="GO:0016020">
    <property type="term" value="C:membrane"/>
    <property type="evidence" value="ECO:0007669"/>
    <property type="project" value="InterPro"/>
</dbReference>
<feature type="compositionally biased region" description="Basic and acidic residues" evidence="5">
    <location>
        <begin position="275"/>
        <end position="284"/>
    </location>
</feature>
<evidence type="ECO:0000256" key="2">
    <source>
        <dbReference type="ARBA" id="ARBA00022692"/>
    </source>
</evidence>
<feature type="compositionally biased region" description="Low complexity" evidence="5">
    <location>
        <begin position="720"/>
        <end position="733"/>
    </location>
</feature>
<feature type="compositionally biased region" description="Pro residues" evidence="5">
    <location>
        <begin position="758"/>
        <end position="769"/>
    </location>
</feature>
<gene>
    <name evidence="8" type="ORF">FBUS_04655</name>
</gene>
<sequence>MARDLKGLQNFHVSGEKLIKYVKFELLEHYGSEHYCPLTMIRLFGLVSDDLDDEVDDADPQVTAEESVGSSATGVGGHRLDIQPSDATIGDSGSADADLTDQSVRGSSSPFGESDQSALPNESVDKLSEAKPGDTTTDSPRMARTKPSAAEPRSRKELRSKSHRSRTVEPRLDSHDATRQVNIQDGLGNSPSTSIDESDSSVTDSSTEQSAHCQSSGEVHCMVTGGIQIIVIIALILYLGLFRTLLKVPGESDKSHSAVLQTHSLDQDTANPHRSTAETARRDSITTVGSAQQDSNARPPGSTPFSASDIPVHSSVTTEPERSQGTFFQRAKDFLTNWVSSAVSSFLHRDFGEEMEVNLSHVPICSRHLEAVDSLQSYGLLNTSCQMDPSHSPRVRETLLFSQLDESKQFGLIQLERCLFYLQNLTHPTDLTAVATLRRPYLGVGLTVSFSQLRLKQYPGLRACLDASKRLNLALSQSSEDRTKFRYSLPRLFVAFHYRERQRARSNPRFFISRSNSAYDLTVVNIDPRASKQYDPFWHIFNSDSLRWVSQCAKVPDFLLTTEDPVPDSTSSPFSRHDRQSDKTDRHRIHSVPLTDKLNVNHSPSYSWISRRNMATREEIVVPAALTGSRKDTLLMRLNNRVRLLERNVSVSMRYLEELSQSYRRQMERLSRSFNLTTIWLKATAQGAAERDQLQQARIDELESRLANLASRLLPDKSVRSSSADSNASISSAEHPGQAQLHSLSPSAGSSSTLPTAVAPPLPPPPPAFDAPLDWTAPYGPWPQIEDEWLEEDGVVETEGEDDIVDSDYIRTSSHQHQQSTVSRNRYDGRAVETMSRAGMFPSTSLPTSLSTSDSSSRSRTSSSLSPTGRISGFYQALIEEAALVNGLIDWLQSPLYWFSVPWSHFSWILPKHWTPSEIPLSGNTVGMIYMAFLHLMFAILSHLVIYWVWLRPCSRKFQCDLLTLRSSPQLTSSGSPYYTPQYTTASRRISEQPALTKHKDLHTQVLNRKNKQLVQVNSSKPGGLSQLVNAVKSNHTVSMNPISSHLFHYNCNGCDGTDRSQAPSISSSSTLDRPKLSKNAIRRRNRREKAKQRDQMHLAQQSLAI</sequence>
<feature type="compositionally biased region" description="Low complexity" evidence="5">
    <location>
        <begin position="190"/>
        <end position="210"/>
    </location>
</feature>
<dbReference type="InterPro" id="IPR045120">
    <property type="entry name" value="Suco/Slp1-like"/>
</dbReference>
<accession>A0A8E0VKY2</accession>
<feature type="compositionally biased region" description="Polar residues" evidence="5">
    <location>
        <begin position="285"/>
        <end position="296"/>
    </location>
</feature>
<feature type="compositionally biased region" description="Basic and acidic residues" evidence="5">
    <location>
        <begin position="123"/>
        <end position="132"/>
    </location>
</feature>
<dbReference type="Pfam" id="PF07738">
    <property type="entry name" value="Sad1_UNC"/>
    <property type="match status" value="1"/>
</dbReference>
<feature type="compositionally biased region" description="Low complexity" evidence="5">
    <location>
        <begin position="812"/>
        <end position="821"/>
    </location>
</feature>
<feature type="domain" description="SUN" evidence="7">
    <location>
        <begin position="1"/>
        <end position="48"/>
    </location>
</feature>
<comment type="subcellular location">
    <subcellularLocation>
        <location evidence="1">Endomembrane system</location>
    </subcellularLocation>
</comment>
<dbReference type="PANTHER" id="PTHR12953:SF0">
    <property type="entry name" value="SUN DOMAIN-CONTAINING OSSIFICATION FACTOR"/>
    <property type="match status" value="1"/>
</dbReference>
<keyword evidence="4 6" id="KW-0472">Membrane</keyword>
<dbReference type="EMBL" id="LUCM01004389">
    <property type="protein sequence ID" value="KAA0194408.1"/>
    <property type="molecule type" value="Genomic_DNA"/>
</dbReference>
<organism evidence="8 9">
    <name type="scientific">Fasciolopsis buskii</name>
    <dbReference type="NCBI Taxonomy" id="27845"/>
    <lineage>
        <taxon>Eukaryota</taxon>
        <taxon>Metazoa</taxon>
        <taxon>Spiralia</taxon>
        <taxon>Lophotrochozoa</taxon>
        <taxon>Platyhelminthes</taxon>
        <taxon>Trematoda</taxon>
        <taxon>Digenea</taxon>
        <taxon>Plagiorchiida</taxon>
        <taxon>Echinostomata</taxon>
        <taxon>Echinostomatoidea</taxon>
        <taxon>Fasciolidae</taxon>
        <taxon>Fasciolopsis</taxon>
    </lineage>
</organism>
<feature type="compositionally biased region" description="Polar residues" evidence="5">
    <location>
        <begin position="179"/>
        <end position="189"/>
    </location>
</feature>
<reference evidence="8" key="1">
    <citation type="submission" date="2019-05" db="EMBL/GenBank/DDBJ databases">
        <title>Annotation for the trematode Fasciolopsis buski.</title>
        <authorList>
            <person name="Choi Y.-J."/>
        </authorList>
    </citation>
    <scope>NUCLEOTIDE SEQUENCE</scope>
    <source>
        <strain evidence="8">HT</strain>
        <tissue evidence="8">Whole worm</tissue>
    </source>
</reference>
<feature type="compositionally biased region" description="Basic and acidic residues" evidence="5">
    <location>
        <begin position="152"/>
        <end position="178"/>
    </location>
</feature>
<keyword evidence="3 6" id="KW-1133">Transmembrane helix</keyword>
<feature type="compositionally biased region" description="Polar residues" evidence="5">
    <location>
        <begin position="262"/>
        <end position="274"/>
    </location>
</feature>
<feature type="compositionally biased region" description="Polar residues" evidence="5">
    <location>
        <begin position="100"/>
        <end position="120"/>
    </location>
</feature>
<comment type="caution">
    <text evidence="8">The sequence shown here is derived from an EMBL/GenBank/DDBJ whole genome shotgun (WGS) entry which is preliminary data.</text>
</comment>
<dbReference type="GO" id="GO:0012505">
    <property type="term" value="C:endomembrane system"/>
    <property type="evidence" value="ECO:0007669"/>
    <property type="project" value="UniProtKB-SubCell"/>
</dbReference>
<dbReference type="PROSITE" id="PS51469">
    <property type="entry name" value="SUN"/>
    <property type="match status" value="1"/>
</dbReference>
<protein>
    <submittedName>
        <fullName evidence="8">Protein osteopotentia</fullName>
    </submittedName>
</protein>
<keyword evidence="2 6" id="KW-0812">Transmembrane</keyword>
<feature type="region of interest" description="Disordered" evidence="5">
    <location>
        <begin position="717"/>
        <end position="782"/>
    </location>
</feature>
<feature type="compositionally biased region" description="Basic residues" evidence="5">
    <location>
        <begin position="1081"/>
        <end position="1091"/>
    </location>
</feature>
<feature type="region of interest" description="Disordered" evidence="5">
    <location>
        <begin position="564"/>
        <end position="590"/>
    </location>
</feature>
<feature type="region of interest" description="Disordered" evidence="5">
    <location>
        <begin position="1060"/>
        <end position="1106"/>
    </location>
</feature>
<feature type="transmembrane region" description="Helical" evidence="6">
    <location>
        <begin position="225"/>
        <end position="246"/>
    </location>
</feature>
<evidence type="ECO:0000256" key="5">
    <source>
        <dbReference type="SAM" id="MobiDB-lite"/>
    </source>
</evidence>
<keyword evidence="9" id="KW-1185">Reference proteome</keyword>
<feature type="region of interest" description="Disordered" evidence="5">
    <location>
        <begin position="55"/>
        <end position="211"/>
    </location>
</feature>
<feature type="region of interest" description="Disordered" evidence="5">
    <location>
        <begin position="838"/>
        <end position="867"/>
    </location>
</feature>
<dbReference type="PANTHER" id="PTHR12953">
    <property type="entry name" value="MEMBRANE PROTEIN CH1 RELATED"/>
    <property type="match status" value="1"/>
</dbReference>
<evidence type="ECO:0000313" key="8">
    <source>
        <dbReference type="EMBL" id="KAA0194408.1"/>
    </source>
</evidence>
<feature type="compositionally biased region" description="Low complexity" evidence="5">
    <location>
        <begin position="743"/>
        <end position="757"/>
    </location>
</feature>
<feature type="region of interest" description="Disordered" evidence="5">
    <location>
        <begin position="809"/>
        <end position="828"/>
    </location>
</feature>